<feature type="region of interest" description="Disordered" evidence="1">
    <location>
        <begin position="145"/>
        <end position="165"/>
    </location>
</feature>
<evidence type="ECO:0000313" key="3">
    <source>
        <dbReference type="RefSeq" id="XP_021836191.2"/>
    </source>
</evidence>
<dbReference type="GeneID" id="110775900"/>
<sequence length="234" mass="25987">MSETTKTNDNIIRYTKKSYDDYDYHKKPPIRRFKGSLMNVIKMALYMLRRKGDKTNKKTLSPSLSLPPTTNVTLTDLVGAIRPFHLQRDVGGGISPPPPPTQLHLPPGNGVAEVVVVVPPPPTQLHLPGGDGVVVVAPDEISQASSYHPKYAASSSSSRSSSLGGGEMIMSSRYTSAQSLYDLDNHDDEDEDEDDMMLNDEDAYYDGLEGDEMIDDKADKFIAKFYQQMRLQKF</sequence>
<evidence type="ECO:0000313" key="2">
    <source>
        <dbReference type="Proteomes" id="UP000813463"/>
    </source>
</evidence>
<dbReference type="PANTHER" id="PTHR36378:SF1">
    <property type="entry name" value="COTTON FIBER PROTEIN"/>
    <property type="match status" value="1"/>
</dbReference>
<dbReference type="PANTHER" id="PTHR36378">
    <property type="entry name" value="COTTON FIBER PROTEIN"/>
    <property type="match status" value="1"/>
</dbReference>
<proteinExistence type="predicted"/>
<evidence type="ECO:0000256" key="1">
    <source>
        <dbReference type="SAM" id="MobiDB-lite"/>
    </source>
</evidence>
<dbReference type="InterPro" id="IPR008480">
    <property type="entry name" value="DUF761_pln"/>
</dbReference>
<organism evidence="2 3">
    <name type="scientific">Spinacia oleracea</name>
    <name type="common">Spinach</name>
    <dbReference type="NCBI Taxonomy" id="3562"/>
    <lineage>
        <taxon>Eukaryota</taxon>
        <taxon>Viridiplantae</taxon>
        <taxon>Streptophyta</taxon>
        <taxon>Embryophyta</taxon>
        <taxon>Tracheophyta</taxon>
        <taxon>Spermatophyta</taxon>
        <taxon>Magnoliopsida</taxon>
        <taxon>eudicotyledons</taxon>
        <taxon>Gunneridae</taxon>
        <taxon>Pentapetalae</taxon>
        <taxon>Caryophyllales</taxon>
        <taxon>Chenopodiaceae</taxon>
        <taxon>Chenopodioideae</taxon>
        <taxon>Anserineae</taxon>
        <taxon>Spinacia</taxon>
    </lineage>
</organism>
<keyword evidence="2" id="KW-1185">Reference proteome</keyword>
<accession>A0A9R0HSI5</accession>
<dbReference type="Proteomes" id="UP000813463">
    <property type="component" value="Chromosome 5"/>
</dbReference>
<dbReference type="RefSeq" id="XP_021836191.2">
    <property type="nucleotide sequence ID" value="XM_021980499.2"/>
</dbReference>
<dbReference type="AlphaFoldDB" id="A0A9R0HSI5"/>
<reference evidence="3" key="2">
    <citation type="submission" date="2025-08" db="UniProtKB">
        <authorList>
            <consortium name="RefSeq"/>
        </authorList>
    </citation>
    <scope>IDENTIFICATION</scope>
    <source>
        <tissue evidence="3">Leaf</tissue>
    </source>
</reference>
<dbReference type="Pfam" id="PF05553">
    <property type="entry name" value="DUF761"/>
    <property type="match status" value="1"/>
</dbReference>
<gene>
    <name evidence="3" type="primary">LOC110775900</name>
</gene>
<reference evidence="2" key="1">
    <citation type="journal article" date="2021" name="Nat. Commun.">
        <title>Genomic analyses provide insights into spinach domestication and the genetic basis of agronomic traits.</title>
        <authorList>
            <person name="Cai X."/>
            <person name="Sun X."/>
            <person name="Xu C."/>
            <person name="Sun H."/>
            <person name="Wang X."/>
            <person name="Ge C."/>
            <person name="Zhang Z."/>
            <person name="Wang Q."/>
            <person name="Fei Z."/>
            <person name="Jiao C."/>
            <person name="Wang Q."/>
        </authorList>
    </citation>
    <scope>NUCLEOTIDE SEQUENCE [LARGE SCALE GENOMIC DNA]</scope>
    <source>
        <strain evidence="2">cv. Varoflay</strain>
    </source>
</reference>
<name>A0A9R0HSI5_SPIOL</name>
<dbReference type="KEGG" id="soe:110775900"/>
<protein>
    <submittedName>
        <fullName evidence="3">Uncharacterized protein</fullName>
    </submittedName>
</protein>